<dbReference type="AlphaFoldDB" id="M2PBY3"/>
<reference evidence="3 4" key="1">
    <citation type="journal article" date="2012" name="Proc. Natl. Acad. Sci. U.S.A.">
        <title>Comparative genomics of Ceriporiopsis subvermispora and Phanerochaete chrysosporium provide insight into selective ligninolysis.</title>
        <authorList>
            <person name="Fernandez-Fueyo E."/>
            <person name="Ruiz-Duenas F.J."/>
            <person name="Ferreira P."/>
            <person name="Floudas D."/>
            <person name="Hibbett D.S."/>
            <person name="Canessa P."/>
            <person name="Larrondo L.F."/>
            <person name="James T.Y."/>
            <person name="Seelenfreund D."/>
            <person name="Lobos S."/>
            <person name="Polanco R."/>
            <person name="Tello M."/>
            <person name="Honda Y."/>
            <person name="Watanabe T."/>
            <person name="Watanabe T."/>
            <person name="Ryu J.S."/>
            <person name="Kubicek C.P."/>
            <person name="Schmoll M."/>
            <person name="Gaskell J."/>
            <person name="Hammel K.E."/>
            <person name="St John F.J."/>
            <person name="Vanden Wymelenberg A."/>
            <person name="Sabat G."/>
            <person name="Splinter BonDurant S."/>
            <person name="Syed K."/>
            <person name="Yadav J.S."/>
            <person name="Doddapaneni H."/>
            <person name="Subramanian V."/>
            <person name="Lavin J.L."/>
            <person name="Oguiza J.A."/>
            <person name="Perez G."/>
            <person name="Pisabarro A.G."/>
            <person name="Ramirez L."/>
            <person name="Santoyo F."/>
            <person name="Master E."/>
            <person name="Coutinho P.M."/>
            <person name="Henrissat B."/>
            <person name="Lombard V."/>
            <person name="Magnuson J.K."/>
            <person name="Kuees U."/>
            <person name="Hori C."/>
            <person name="Igarashi K."/>
            <person name="Samejima M."/>
            <person name="Held B.W."/>
            <person name="Barry K.W."/>
            <person name="LaButti K.M."/>
            <person name="Lapidus A."/>
            <person name="Lindquist E.A."/>
            <person name="Lucas S.M."/>
            <person name="Riley R."/>
            <person name="Salamov A.A."/>
            <person name="Hoffmeister D."/>
            <person name="Schwenk D."/>
            <person name="Hadar Y."/>
            <person name="Yarden O."/>
            <person name="de Vries R.P."/>
            <person name="Wiebenga A."/>
            <person name="Stenlid J."/>
            <person name="Eastwood D."/>
            <person name="Grigoriev I.V."/>
            <person name="Berka R.M."/>
            <person name="Blanchette R.A."/>
            <person name="Kersten P."/>
            <person name="Martinez A.T."/>
            <person name="Vicuna R."/>
            <person name="Cullen D."/>
        </authorList>
    </citation>
    <scope>NUCLEOTIDE SEQUENCE [LARGE SCALE GENOMIC DNA]</scope>
    <source>
        <strain evidence="3 4">B</strain>
    </source>
</reference>
<dbReference type="SUPFAM" id="SSF47954">
    <property type="entry name" value="Cyclin-like"/>
    <property type="match status" value="1"/>
</dbReference>
<dbReference type="STRING" id="914234.M2PBY3"/>
<protein>
    <recommendedName>
        <fullName evidence="2">Cyclin N-terminal domain-containing protein</fullName>
    </recommendedName>
</protein>
<keyword evidence="4" id="KW-1185">Reference proteome</keyword>
<feature type="compositionally biased region" description="Low complexity" evidence="1">
    <location>
        <begin position="257"/>
        <end position="277"/>
    </location>
</feature>
<evidence type="ECO:0000259" key="2">
    <source>
        <dbReference type="Pfam" id="PF00134"/>
    </source>
</evidence>
<dbReference type="CDD" id="cd20557">
    <property type="entry name" value="CYCLIN_ScPCL1-like"/>
    <property type="match status" value="1"/>
</dbReference>
<name>M2PBY3_CERS8</name>
<feature type="domain" description="Cyclin N-terminal" evidence="2">
    <location>
        <begin position="81"/>
        <end position="172"/>
    </location>
</feature>
<feature type="region of interest" description="Disordered" evidence="1">
    <location>
        <begin position="1"/>
        <end position="38"/>
    </location>
</feature>
<evidence type="ECO:0000313" key="3">
    <source>
        <dbReference type="EMBL" id="EMD33139.1"/>
    </source>
</evidence>
<dbReference type="InterPro" id="IPR013922">
    <property type="entry name" value="Cyclin_PHO80-like"/>
</dbReference>
<dbReference type="InterPro" id="IPR006671">
    <property type="entry name" value="Cyclin_N"/>
</dbReference>
<dbReference type="OrthoDB" id="244495at2759"/>
<evidence type="ECO:0000313" key="4">
    <source>
        <dbReference type="Proteomes" id="UP000016930"/>
    </source>
</evidence>
<dbReference type="PANTHER" id="PTHR15615:SF108">
    <property type="entry name" value="PROTEIN CNPPD1"/>
    <property type="match status" value="1"/>
</dbReference>
<sequence>MATVSGSAPAPRHPSSPLRKPTKIPSRPAPPATHSNSDPYYGHEESAKLCAHFVTHLFACPELPPVSSSNPSAPAPTLSLFIAYALHRTRLHSSVTFAALYLLQRLKARFPAARGSSGHRLFISAFMIASKVICDDTYSNKSWSIVGQGMFALREINQMEREMCSYLEWQLNIEPNALKEFEAKVRRDFKGPGPYPTYVLPSPAPTPVPSTTPYSSAGAASTPSFAARPTTSPPKPVPRAVPAAAAAPYISPPMSPSTPDTPEASHSTSASPASSASPPTPVGYDDFTARIITSGSIGAPFANDAAPISMTARKPPPSSAYTRAQPGTKKSKADLLAHPSVAVW</sequence>
<dbReference type="Pfam" id="PF00134">
    <property type="entry name" value="Cyclin_N"/>
    <property type="match status" value="1"/>
</dbReference>
<dbReference type="GO" id="GO:0016538">
    <property type="term" value="F:cyclin-dependent protein serine/threonine kinase regulator activity"/>
    <property type="evidence" value="ECO:0007669"/>
    <property type="project" value="TreeGrafter"/>
</dbReference>
<dbReference type="GO" id="GO:0005634">
    <property type="term" value="C:nucleus"/>
    <property type="evidence" value="ECO:0007669"/>
    <property type="project" value="TreeGrafter"/>
</dbReference>
<feature type="region of interest" description="Disordered" evidence="1">
    <location>
        <begin position="196"/>
        <end position="344"/>
    </location>
</feature>
<accession>M2PBY3</accession>
<proteinExistence type="predicted"/>
<dbReference type="HOGENOM" id="CLU_050728_0_0_1"/>
<evidence type="ECO:0000256" key="1">
    <source>
        <dbReference type="SAM" id="MobiDB-lite"/>
    </source>
</evidence>
<dbReference type="Gene3D" id="1.10.472.10">
    <property type="entry name" value="Cyclin-like"/>
    <property type="match status" value="1"/>
</dbReference>
<dbReference type="InterPro" id="IPR036915">
    <property type="entry name" value="Cyclin-like_sf"/>
</dbReference>
<dbReference type="Proteomes" id="UP000016930">
    <property type="component" value="Unassembled WGS sequence"/>
</dbReference>
<organism evidence="3 4">
    <name type="scientific">Ceriporiopsis subvermispora (strain B)</name>
    <name type="common">White-rot fungus</name>
    <name type="synonym">Gelatoporia subvermispora</name>
    <dbReference type="NCBI Taxonomy" id="914234"/>
    <lineage>
        <taxon>Eukaryota</taxon>
        <taxon>Fungi</taxon>
        <taxon>Dikarya</taxon>
        <taxon>Basidiomycota</taxon>
        <taxon>Agaricomycotina</taxon>
        <taxon>Agaricomycetes</taxon>
        <taxon>Polyporales</taxon>
        <taxon>Gelatoporiaceae</taxon>
        <taxon>Gelatoporia</taxon>
    </lineage>
</organism>
<dbReference type="PANTHER" id="PTHR15615">
    <property type="match status" value="1"/>
</dbReference>
<dbReference type="GO" id="GO:0000307">
    <property type="term" value="C:cyclin-dependent protein kinase holoenzyme complex"/>
    <property type="evidence" value="ECO:0007669"/>
    <property type="project" value="TreeGrafter"/>
</dbReference>
<feature type="compositionally biased region" description="Low complexity" evidence="1">
    <location>
        <begin position="240"/>
        <end position="249"/>
    </location>
</feature>
<dbReference type="EMBL" id="KB445807">
    <property type="protein sequence ID" value="EMD33139.1"/>
    <property type="molecule type" value="Genomic_DNA"/>
</dbReference>
<gene>
    <name evidence="3" type="ORF">CERSUDRAFT_87471</name>
</gene>
<dbReference type="GO" id="GO:0019901">
    <property type="term" value="F:protein kinase binding"/>
    <property type="evidence" value="ECO:0007669"/>
    <property type="project" value="InterPro"/>
</dbReference>